<name>A0A164PJ91_9NOCA</name>
<accession>A0A164PJ91</accession>
<evidence type="ECO:0000313" key="2">
    <source>
        <dbReference type="EMBL" id="KZM75642.1"/>
    </source>
</evidence>
<protein>
    <recommendedName>
        <fullName evidence="1">Ribbon-helix-helix protein CopG domain-containing protein</fullName>
    </recommendedName>
</protein>
<dbReference type="CDD" id="cd21631">
    <property type="entry name" value="RHH_CopG_NikR-like"/>
    <property type="match status" value="1"/>
</dbReference>
<proteinExistence type="predicted"/>
<reference evidence="2 3" key="1">
    <citation type="submission" date="2016-04" db="EMBL/GenBank/DDBJ databases">
        <authorList>
            <person name="Evans L.H."/>
            <person name="Alamgir A."/>
            <person name="Owens N."/>
            <person name="Weber N.D."/>
            <person name="Virtaneva K."/>
            <person name="Barbian K."/>
            <person name="Babar A."/>
            <person name="Rosenke K."/>
        </authorList>
    </citation>
    <scope>NUCLEOTIDE SEQUENCE [LARGE SCALE GENOMIC DNA]</scope>
    <source>
        <strain evidence="2 3">IFM 0406</strain>
    </source>
</reference>
<dbReference type="AlphaFoldDB" id="A0A164PJ91"/>
<feature type="domain" description="Ribbon-helix-helix protein CopG" evidence="1">
    <location>
        <begin position="5"/>
        <end position="36"/>
    </location>
</feature>
<dbReference type="Pfam" id="PF01402">
    <property type="entry name" value="RHH_1"/>
    <property type="match status" value="1"/>
</dbReference>
<evidence type="ECO:0000259" key="1">
    <source>
        <dbReference type="Pfam" id="PF01402"/>
    </source>
</evidence>
<dbReference type="Proteomes" id="UP000076512">
    <property type="component" value="Unassembled WGS sequence"/>
</dbReference>
<dbReference type="EMBL" id="LWGR01000003">
    <property type="protein sequence ID" value="KZM75642.1"/>
    <property type="molecule type" value="Genomic_DNA"/>
</dbReference>
<comment type="caution">
    <text evidence="2">The sequence shown here is derived from an EMBL/GenBank/DDBJ whole genome shotgun (WGS) entry which is preliminary data.</text>
</comment>
<dbReference type="InterPro" id="IPR002145">
    <property type="entry name" value="CopG"/>
</dbReference>
<dbReference type="RefSeq" id="WP_067583405.1">
    <property type="nucleotide sequence ID" value="NZ_JABMCZ010000001.1"/>
</dbReference>
<dbReference type="STRING" id="455432.AWN90_19990"/>
<dbReference type="OrthoDB" id="4565752at2"/>
<gene>
    <name evidence="2" type="ORF">AWN90_19990</name>
</gene>
<sequence length="76" mass="8345">MKAKTSVYLDPEQAARLKEAAEASGRSEADLIREGIDLVLLRAHKVRRTRPWPSFDSGDPEFAANSADLLGEAYGE</sequence>
<evidence type="ECO:0000313" key="3">
    <source>
        <dbReference type="Proteomes" id="UP000076512"/>
    </source>
</evidence>
<keyword evidence="3" id="KW-1185">Reference proteome</keyword>
<organism evidence="2 3">
    <name type="scientific">Nocardia terpenica</name>
    <dbReference type="NCBI Taxonomy" id="455432"/>
    <lineage>
        <taxon>Bacteria</taxon>
        <taxon>Bacillati</taxon>
        <taxon>Actinomycetota</taxon>
        <taxon>Actinomycetes</taxon>
        <taxon>Mycobacteriales</taxon>
        <taxon>Nocardiaceae</taxon>
        <taxon>Nocardia</taxon>
    </lineage>
</organism>